<keyword evidence="3" id="KW-1003">Cell membrane</keyword>
<dbReference type="AlphaFoldDB" id="A0A1G4I909"/>
<dbReference type="Pfam" id="PF10659">
    <property type="entry name" value="Trypan_glycop_C"/>
    <property type="match status" value="1"/>
</dbReference>
<dbReference type="VEuPathDB" id="TriTrypDB:TEOVI_000050100"/>
<comment type="function">
    <text evidence="1">VSG forms a coat on the surface of the parasite. The trypanosome evades the immune response of the host by expressing a series of antigenically distinct VSGs from an estimated 1000 VSG genes.</text>
</comment>
<accession>A0A1G4I909</accession>
<feature type="signal peptide" evidence="11">
    <location>
        <begin position="1"/>
        <end position="25"/>
    </location>
</feature>
<evidence type="ECO:0000256" key="3">
    <source>
        <dbReference type="ARBA" id="ARBA00022475"/>
    </source>
</evidence>
<evidence type="ECO:0000256" key="7">
    <source>
        <dbReference type="ARBA" id="ARBA00023180"/>
    </source>
</evidence>
<protein>
    <submittedName>
        <fullName evidence="14">Trypanosomal VSG domain/Trypanosome variant surface glycoprotein C-terminal domain containing protein, putative</fullName>
    </submittedName>
</protein>
<evidence type="ECO:0000256" key="5">
    <source>
        <dbReference type="ARBA" id="ARBA00022729"/>
    </source>
</evidence>
<feature type="domain" description="Trypanosome variant surface glycoprotein B-type N-terminal" evidence="13">
    <location>
        <begin position="17"/>
        <end position="371"/>
    </location>
</feature>
<comment type="caution">
    <text evidence="14">The sequence shown here is derived from an EMBL/GenBank/DDBJ whole genome shotgun (WGS) entry which is preliminary data.</text>
</comment>
<reference evidence="14" key="1">
    <citation type="submission" date="2016-09" db="EMBL/GenBank/DDBJ databases">
        <authorList>
            <person name="Hebert L."/>
            <person name="Moumen B."/>
        </authorList>
    </citation>
    <scope>NUCLEOTIDE SEQUENCE [LARGE SCALE GENOMIC DNA]</scope>
    <source>
        <strain evidence="14">OVI</strain>
    </source>
</reference>
<evidence type="ECO:0000256" key="10">
    <source>
        <dbReference type="SAM" id="MobiDB-lite"/>
    </source>
</evidence>
<keyword evidence="4" id="KW-0336">GPI-anchor</keyword>
<dbReference type="EMBL" id="CZPT02000943">
    <property type="protein sequence ID" value="SCU68272.1"/>
    <property type="molecule type" value="Genomic_DNA"/>
</dbReference>
<feature type="compositionally biased region" description="Polar residues" evidence="10">
    <location>
        <begin position="390"/>
        <end position="405"/>
    </location>
</feature>
<keyword evidence="5 11" id="KW-0732">Signal</keyword>
<dbReference type="GO" id="GO:0005886">
    <property type="term" value="C:plasma membrane"/>
    <property type="evidence" value="ECO:0007669"/>
    <property type="project" value="UniProtKB-SubCell"/>
</dbReference>
<feature type="chain" id="PRO_5009235298" evidence="11">
    <location>
        <begin position="26"/>
        <end position="518"/>
    </location>
</feature>
<evidence type="ECO:0000256" key="9">
    <source>
        <dbReference type="SAM" id="Coils"/>
    </source>
</evidence>
<name>A0A1G4I909_TRYEQ</name>
<comment type="subcellular location">
    <subcellularLocation>
        <location evidence="2">Cell membrane</location>
        <topology evidence="2">Lipid-anchor</topology>
        <topology evidence="2">GPI-anchor</topology>
    </subcellularLocation>
</comment>
<dbReference type="RefSeq" id="XP_067079459.1">
    <property type="nucleotide sequence ID" value="XM_067223358.1"/>
</dbReference>
<dbReference type="Pfam" id="PF13206">
    <property type="entry name" value="VSG_B"/>
    <property type="match status" value="1"/>
</dbReference>
<dbReference type="InterPro" id="IPR025932">
    <property type="entry name" value="Trypano_VSG_B_N_dom"/>
</dbReference>
<evidence type="ECO:0000256" key="2">
    <source>
        <dbReference type="ARBA" id="ARBA00004609"/>
    </source>
</evidence>
<dbReference type="GeneID" id="92374441"/>
<evidence type="ECO:0000256" key="1">
    <source>
        <dbReference type="ARBA" id="ARBA00002523"/>
    </source>
</evidence>
<evidence type="ECO:0000313" key="14">
    <source>
        <dbReference type="EMBL" id="SCU68272.1"/>
    </source>
</evidence>
<evidence type="ECO:0000259" key="12">
    <source>
        <dbReference type="Pfam" id="PF10659"/>
    </source>
</evidence>
<feature type="coiled-coil region" evidence="9">
    <location>
        <begin position="351"/>
        <end position="378"/>
    </location>
</feature>
<gene>
    <name evidence="14" type="ORF">TEOVI_000050100</name>
</gene>
<dbReference type="Proteomes" id="UP000195570">
    <property type="component" value="Unassembled WGS sequence"/>
</dbReference>
<keyword evidence="7" id="KW-0325">Glycoprotein</keyword>
<feature type="domain" description="Trypanosome variant surface glycoprotein C-terminal" evidence="12">
    <location>
        <begin position="410"/>
        <end position="517"/>
    </location>
</feature>
<keyword evidence="8" id="KW-0449">Lipoprotein</keyword>
<sequence length="518" mass="55890">MQTMDTPGCNLLLVATLLIAAHGLADDTAKGANGEDYAALCTLLNLADSIPNQPAETDGTSEVATALAAINLTLSDATFKSIVISNKDKDHGNLPPELNEKKKGWEKHWPLWKRAADVLTGEKNRVDYAAWNKHADNAAIKAKVAAAAEAAATLADRRQSLLVQRKEAEVVAELNKAKYGVTGEDKTTIFVAGEGNRAKLCSGTGEASGNIAWTALKVDIMCLCAKHTDDAANGAKACCPTCNTNNNGWTPTTEAQQAWTTFKQNFAKLQTKQQLTSSALEAAMAQFATRLHKPRHTDGSQLFVLGFTHGTFNNGCTGQAGSGFGKCVQYPKKYFDGRTEGIPWASSLRKAAHILDNQKQLNQELKALNEAANLINLTTSNLIHEHRKSTTGPEQQAGDKTQATTKTEECSNAKENKDECKKLEEKGCTFNTDLNKCELKKELKEKLEKASQEAEGGAKPGVNCSSHTTKEACEKENEGLATGTKAKCGWIEEKRKNSSILASKQFVLMVSAFVDLLS</sequence>
<evidence type="ECO:0000256" key="8">
    <source>
        <dbReference type="ARBA" id="ARBA00023288"/>
    </source>
</evidence>
<evidence type="ECO:0000256" key="11">
    <source>
        <dbReference type="SAM" id="SignalP"/>
    </source>
</evidence>
<keyword evidence="9" id="KW-0175">Coiled coil</keyword>
<evidence type="ECO:0000259" key="13">
    <source>
        <dbReference type="Pfam" id="PF13206"/>
    </source>
</evidence>
<keyword evidence="6" id="KW-0472">Membrane</keyword>
<organism evidence="14 15">
    <name type="scientific">Trypanosoma equiperdum</name>
    <dbReference type="NCBI Taxonomy" id="5694"/>
    <lineage>
        <taxon>Eukaryota</taxon>
        <taxon>Discoba</taxon>
        <taxon>Euglenozoa</taxon>
        <taxon>Kinetoplastea</taxon>
        <taxon>Metakinetoplastina</taxon>
        <taxon>Trypanosomatida</taxon>
        <taxon>Trypanosomatidae</taxon>
        <taxon>Trypanosoma</taxon>
    </lineage>
</organism>
<evidence type="ECO:0000256" key="4">
    <source>
        <dbReference type="ARBA" id="ARBA00022622"/>
    </source>
</evidence>
<feature type="region of interest" description="Disordered" evidence="10">
    <location>
        <begin position="386"/>
        <end position="410"/>
    </location>
</feature>
<dbReference type="InterPro" id="IPR019609">
    <property type="entry name" value="Variant_surf_glycoprt_trypan_C"/>
</dbReference>
<proteinExistence type="predicted"/>
<keyword evidence="15" id="KW-1185">Reference proteome</keyword>
<evidence type="ECO:0000256" key="6">
    <source>
        <dbReference type="ARBA" id="ARBA00023136"/>
    </source>
</evidence>
<evidence type="ECO:0000313" key="15">
    <source>
        <dbReference type="Proteomes" id="UP000195570"/>
    </source>
</evidence>
<dbReference type="GO" id="GO:0098552">
    <property type="term" value="C:side of membrane"/>
    <property type="evidence" value="ECO:0007669"/>
    <property type="project" value="UniProtKB-KW"/>
</dbReference>